<dbReference type="Pfam" id="PF00024">
    <property type="entry name" value="PAN_1"/>
    <property type="match status" value="1"/>
</dbReference>
<accession>A0A5N6DGW2</accession>
<gene>
    <name evidence="2" type="ORF">BDV34DRAFT_197392</name>
</gene>
<protein>
    <recommendedName>
        <fullName evidence="1">Apple domain-containing protein</fullName>
    </recommendedName>
</protein>
<dbReference type="VEuPathDB" id="FungiDB:BDV34DRAFT_197392"/>
<feature type="domain" description="Apple" evidence="1">
    <location>
        <begin position="1"/>
        <end position="55"/>
    </location>
</feature>
<name>A0A5N6DGW2_ASPPA</name>
<reference evidence="2 3" key="1">
    <citation type="submission" date="2019-04" db="EMBL/GenBank/DDBJ databases">
        <title>Fungal friends and foes A comparative genomics study of 23 Aspergillus species from section Flavi.</title>
        <authorList>
            <consortium name="DOE Joint Genome Institute"/>
            <person name="Kjaerbolling I."/>
            <person name="Vesth T.C."/>
            <person name="Frisvad J.C."/>
            <person name="Nybo J.L."/>
            <person name="Theobald S."/>
            <person name="Kildgaard S."/>
            <person name="Petersen T.I."/>
            <person name="Kuo A."/>
            <person name="Sato A."/>
            <person name="Lyhne E.K."/>
            <person name="Kogle M.E."/>
            <person name="Wiebenga A."/>
            <person name="Kun R.S."/>
            <person name="Lubbers R.J."/>
            <person name="Makela M.R."/>
            <person name="Barry K."/>
            <person name="Chovatia M."/>
            <person name="Clum A."/>
            <person name="Daum C."/>
            <person name="Haridas S."/>
            <person name="He G."/>
            <person name="LaButti K."/>
            <person name="Lipzen A."/>
            <person name="Mondo S."/>
            <person name="Pangilinan J."/>
            <person name="Riley R."/>
            <person name="Salamov A."/>
            <person name="Simmons B.A."/>
            <person name="Magnuson J.K."/>
            <person name="Henrissat B."/>
            <person name="Mortensen U.H."/>
            <person name="Larsen T.O."/>
            <person name="De vries R.P."/>
            <person name="Grigoriev I.V."/>
            <person name="Machida M."/>
            <person name="Baker S.E."/>
            <person name="Andersen M.R."/>
        </authorList>
    </citation>
    <scope>NUCLEOTIDE SEQUENCE [LARGE SCALE GENOMIC DNA]</scope>
    <source>
        <strain evidence="2 3">CBS 117618</strain>
    </source>
</reference>
<dbReference type="EMBL" id="ML734980">
    <property type="protein sequence ID" value="KAB8204386.1"/>
    <property type="molecule type" value="Genomic_DNA"/>
</dbReference>
<dbReference type="PROSITE" id="PS50948">
    <property type="entry name" value="PAN"/>
    <property type="match status" value="1"/>
</dbReference>
<dbReference type="Proteomes" id="UP000326532">
    <property type="component" value="Unassembled WGS sequence"/>
</dbReference>
<dbReference type="InterPro" id="IPR003609">
    <property type="entry name" value="Pan_app"/>
</dbReference>
<keyword evidence="3" id="KW-1185">Reference proteome</keyword>
<evidence type="ECO:0000313" key="3">
    <source>
        <dbReference type="Proteomes" id="UP000326532"/>
    </source>
</evidence>
<organism evidence="2 3">
    <name type="scientific">Aspergillus parasiticus</name>
    <dbReference type="NCBI Taxonomy" id="5067"/>
    <lineage>
        <taxon>Eukaryota</taxon>
        <taxon>Fungi</taxon>
        <taxon>Dikarya</taxon>
        <taxon>Ascomycota</taxon>
        <taxon>Pezizomycotina</taxon>
        <taxon>Eurotiomycetes</taxon>
        <taxon>Eurotiomycetidae</taxon>
        <taxon>Eurotiales</taxon>
        <taxon>Aspergillaceae</taxon>
        <taxon>Aspergillus</taxon>
        <taxon>Aspergillus subgen. Circumdati</taxon>
    </lineage>
</organism>
<evidence type="ECO:0000259" key="1">
    <source>
        <dbReference type="PROSITE" id="PS50948"/>
    </source>
</evidence>
<sequence>MSACECIRFCSTHTTCKWAHFANSGGSSRDCVLYSNAVSKNQMRFRSDWDIVTYV</sequence>
<proteinExistence type="predicted"/>
<evidence type="ECO:0000313" key="2">
    <source>
        <dbReference type="EMBL" id="KAB8204386.1"/>
    </source>
</evidence>
<dbReference type="AlphaFoldDB" id="A0A5N6DGW2"/>